<organism evidence="1 2">
    <name type="scientific">Kalanchoe fedtschenkoi</name>
    <name type="common">Lavender scallops</name>
    <name type="synonym">South American air plant</name>
    <dbReference type="NCBI Taxonomy" id="63787"/>
    <lineage>
        <taxon>Eukaryota</taxon>
        <taxon>Viridiplantae</taxon>
        <taxon>Streptophyta</taxon>
        <taxon>Embryophyta</taxon>
        <taxon>Tracheophyta</taxon>
        <taxon>Spermatophyta</taxon>
        <taxon>Magnoliopsida</taxon>
        <taxon>eudicotyledons</taxon>
        <taxon>Gunneridae</taxon>
        <taxon>Pentapetalae</taxon>
        <taxon>Saxifragales</taxon>
        <taxon>Crassulaceae</taxon>
        <taxon>Kalanchoe</taxon>
    </lineage>
</organism>
<name>A0A7N0ULU3_KALFE</name>
<protein>
    <submittedName>
        <fullName evidence="1">Uncharacterized protein</fullName>
    </submittedName>
</protein>
<evidence type="ECO:0000313" key="2">
    <source>
        <dbReference type="Proteomes" id="UP000594263"/>
    </source>
</evidence>
<dbReference type="AlphaFoldDB" id="A0A7N0ULU3"/>
<reference evidence="1" key="1">
    <citation type="submission" date="2021-01" db="UniProtKB">
        <authorList>
            <consortium name="EnsemblPlants"/>
        </authorList>
    </citation>
    <scope>IDENTIFICATION</scope>
</reference>
<dbReference type="EnsemblPlants" id="Kaladp0072s0012.1.v1.1">
    <property type="protein sequence ID" value="Kaladp0072s0012.1.v1.1"/>
    <property type="gene ID" value="Kaladp0072s0012.v1.1"/>
</dbReference>
<dbReference type="InterPro" id="IPR036908">
    <property type="entry name" value="RlpA-like_sf"/>
</dbReference>
<accession>A0A7N0ULU3</accession>
<keyword evidence="2" id="KW-1185">Reference proteome</keyword>
<dbReference type="Gramene" id="Kaladp0072s0012.1.v1.1">
    <property type="protein sequence ID" value="Kaladp0072s0012.1.v1.1"/>
    <property type="gene ID" value="Kaladp0072s0012.v1.1"/>
</dbReference>
<sequence length="77" mass="8448">MEPSLQNPKIKSGHIQSIASLGVSVNGCGEGWSDAHATFYEDADLRYGNLHTQGYETDTAALSTALRCCYYHKAKLR</sequence>
<dbReference type="Gene3D" id="2.40.40.10">
    <property type="entry name" value="RlpA-like domain"/>
    <property type="match status" value="1"/>
</dbReference>
<dbReference type="Proteomes" id="UP000594263">
    <property type="component" value="Unplaced"/>
</dbReference>
<proteinExistence type="predicted"/>
<evidence type="ECO:0000313" key="1">
    <source>
        <dbReference type="EnsemblPlants" id="Kaladp0072s0012.1.v1.1"/>
    </source>
</evidence>